<name>A0A2S4M8H2_9BURK</name>
<dbReference type="InterPro" id="IPR025669">
    <property type="entry name" value="AAA_dom"/>
</dbReference>
<dbReference type="PANTHER" id="PTHR32309">
    <property type="entry name" value="TYROSINE-PROTEIN KINASE"/>
    <property type="match status" value="1"/>
</dbReference>
<evidence type="ECO:0000259" key="21">
    <source>
        <dbReference type="Pfam" id="PF13614"/>
    </source>
</evidence>
<comment type="caution">
    <text evidence="23">The sequence shown here is derived from an EMBL/GenBank/DDBJ whole genome shotgun (WGS) entry which is preliminary data.</text>
</comment>
<keyword evidence="10 19" id="KW-1133">Transmembrane helix</keyword>
<dbReference type="Pfam" id="PF23607">
    <property type="entry name" value="WZC_N"/>
    <property type="match status" value="1"/>
</dbReference>
<evidence type="ECO:0000256" key="10">
    <source>
        <dbReference type="ARBA" id="ARBA00022989"/>
    </source>
</evidence>
<dbReference type="NCBIfam" id="TIGR01007">
    <property type="entry name" value="eps_fam"/>
    <property type="match status" value="1"/>
</dbReference>
<sequence length="755" mass="81385">MNAPTPRLVREPAAEHLSAVTPLETQPLAAQMDVPLSMWFSRIAESWRLILAMTVLALLLGGLYAFVATPVYEAQSLIQILDNELSSKDRDSLGELASIFDKGGTAAAEIELLRSDLVVGQAVSQLHLDIDVQPHYFPLIGAALARRVPPGELAPPRFGLAQYAWGGEELAISALDLPPRLAREGVVLVAQGGNAYSLVTKGGQLVLNGRAGTTATAQVGGDTVTMRVDTLVARPGTQFGVTKMSLEHATGDLQSHLTVAEKAKQSGMIGVSLHGNDAGRTALILNTITGQYVKQNVDSRSGEAEHTLAFLEQQLPQLRAELDDAEQKYNRFRNENGSVDLSEESRLLLQQVVDDKTKLVDLQQQRDEMLQRFTPKHPAVAALDAQMGTLREQMADLSARVEKMPGTEQNALRLMRDVRVDTQLYTNLLNSAQQLRVVKAGQVGSVRVVDHASPPEYPVRPNRSMILVFSALLGVLVGIGIALCRKMVFGGVENSKEIEHVIGVPVYAVVPRSAAQLKIYEAMKRGTRAQHVLAGCAAHDVAIEGIRNLRTAMQFGLLAASNNVVAITGPRNKVGKSFVSVNFAAVLALGGKRTIIVDGDMRRGDIHEYLNIRRRPGLSDVIAGADLDSALVRDVLPGLDALPQGTVPPNPSELLMSERFRSLLDELSARYDVVLIDTPPVLAVTDAALIARRAGATLLVCRHGRDALSGIGETVRRLRHGGIAVKGVVLTDVPRGPFGYGSKFPTYTADAVELH</sequence>
<dbReference type="CDD" id="cd05387">
    <property type="entry name" value="BY-kinase"/>
    <property type="match status" value="1"/>
</dbReference>
<evidence type="ECO:0000313" key="24">
    <source>
        <dbReference type="Proteomes" id="UP000237381"/>
    </source>
</evidence>
<keyword evidence="11 19" id="KW-0472">Membrane</keyword>
<gene>
    <name evidence="23" type="ORF">B0G62_10762</name>
</gene>
<evidence type="ECO:0000256" key="12">
    <source>
        <dbReference type="ARBA" id="ARBA00023137"/>
    </source>
</evidence>
<dbReference type="InterPro" id="IPR027417">
    <property type="entry name" value="P-loop_NTPase"/>
</dbReference>
<dbReference type="Proteomes" id="UP000237381">
    <property type="component" value="Unassembled WGS sequence"/>
</dbReference>
<dbReference type="InterPro" id="IPR003856">
    <property type="entry name" value="LPS_length_determ_N"/>
</dbReference>
<evidence type="ECO:0000256" key="7">
    <source>
        <dbReference type="ARBA" id="ARBA00022741"/>
    </source>
</evidence>
<comment type="function">
    <text evidence="15">Probably involved in polymerization and/or export of exopolysaccharide EPS I which functions as a virulence factor. May be involved in an ATP-dependent process in the pathway for EPS I production, possibly export of the trimeric repeat units across the inner membrane or their polymerization.</text>
</comment>
<keyword evidence="8 23" id="KW-0418">Kinase</keyword>
<dbReference type="InterPro" id="IPR032807">
    <property type="entry name" value="GNVR"/>
</dbReference>
<dbReference type="NCBIfam" id="TIGR01005">
    <property type="entry name" value="eps_transp_fam"/>
    <property type="match status" value="1"/>
</dbReference>
<dbReference type="GO" id="GO:0042802">
    <property type="term" value="F:identical protein binding"/>
    <property type="evidence" value="ECO:0007669"/>
    <property type="project" value="UniProtKB-ARBA"/>
</dbReference>
<comment type="similarity">
    <text evidence="2">Belongs to the etk/wzc family.</text>
</comment>
<reference evidence="23 24" key="1">
    <citation type="submission" date="2018-01" db="EMBL/GenBank/DDBJ databases">
        <title>Genomic Encyclopedia of Type Strains, Phase III (KMG-III): the genomes of soil and plant-associated and newly described type strains.</title>
        <authorList>
            <person name="Whitman W."/>
        </authorList>
    </citation>
    <scope>NUCLEOTIDE SEQUENCE [LARGE SCALE GENOMIC DNA]</scope>
    <source>
        <strain evidence="23 24">JCM 18070</strain>
    </source>
</reference>
<protein>
    <recommendedName>
        <fullName evidence="16">Putative tyrosine-protein kinase EpsB</fullName>
    </recommendedName>
    <alternativeName>
        <fullName evidence="17">EPS I polysaccharide export protein EpsB</fullName>
    </alternativeName>
</protein>
<keyword evidence="3" id="KW-1003">Cell membrane</keyword>
<evidence type="ECO:0000256" key="1">
    <source>
        <dbReference type="ARBA" id="ARBA00004429"/>
    </source>
</evidence>
<evidence type="ECO:0000313" key="23">
    <source>
        <dbReference type="EMBL" id="POR51036.1"/>
    </source>
</evidence>
<dbReference type="GO" id="GO:0005886">
    <property type="term" value="C:plasma membrane"/>
    <property type="evidence" value="ECO:0007669"/>
    <property type="project" value="UniProtKB-SubCell"/>
</dbReference>
<dbReference type="EMBL" id="PQGA01000007">
    <property type="protein sequence ID" value="POR51036.1"/>
    <property type="molecule type" value="Genomic_DNA"/>
</dbReference>
<evidence type="ECO:0000256" key="17">
    <source>
        <dbReference type="ARBA" id="ARBA00081049"/>
    </source>
</evidence>
<organism evidence="23 24">
    <name type="scientific">Paraburkholderia eburnea</name>
    <dbReference type="NCBI Taxonomy" id="1189126"/>
    <lineage>
        <taxon>Bacteria</taxon>
        <taxon>Pseudomonadati</taxon>
        <taxon>Pseudomonadota</taxon>
        <taxon>Betaproteobacteria</taxon>
        <taxon>Burkholderiales</taxon>
        <taxon>Burkholderiaceae</taxon>
        <taxon>Paraburkholderia</taxon>
    </lineage>
</organism>
<dbReference type="GO" id="GO:0005524">
    <property type="term" value="F:ATP binding"/>
    <property type="evidence" value="ECO:0007669"/>
    <property type="project" value="UniProtKB-KW"/>
</dbReference>
<feature type="domain" description="Tyrosine-protein kinase G-rich" evidence="22">
    <location>
        <begin position="407"/>
        <end position="487"/>
    </location>
</feature>
<dbReference type="FunFam" id="3.40.50.300:FF:000527">
    <property type="entry name" value="Tyrosine-protein kinase etk"/>
    <property type="match status" value="1"/>
</dbReference>
<evidence type="ECO:0000256" key="11">
    <source>
        <dbReference type="ARBA" id="ARBA00023136"/>
    </source>
</evidence>
<dbReference type="Gene3D" id="1.10.287.1490">
    <property type="match status" value="1"/>
</dbReference>
<feature type="domain" description="Polysaccharide chain length determinant N-terminal" evidence="20">
    <location>
        <begin position="40"/>
        <end position="126"/>
    </location>
</feature>
<keyword evidence="5" id="KW-0808">Transferase</keyword>
<dbReference type="SUPFAM" id="SSF57997">
    <property type="entry name" value="Tropomyosin"/>
    <property type="match status" value="1"/>
</dbReference>
<evidence type="ECO:0000256" key="6">
    <source>
        <dbReference type="ARBA" id="ARBA00022692"/>
    </source>
</evidence>
<dbReference type="Pfam" id="PF02706">
    <property type="entry name" value="Wzz"/>
    <property type="match status" value="1"/>
</dbReference>
<evidence type="ECO:0000259" key="22">
    <source>
        <dbReference type="Pfam" id="PF13807"/>
    </source>
</evidence>
<keyword evidence="18" id="KW-0175">Coiled coil</keyword>
<accession>A0A2S4M8H2</accession>
<evidence type="ECO:0000256" key="9">
    <source>
        <dbReference type="ARBA" id="ARBA00022840"/>
    </source>
</evidence>
<dbReference type="GO" id="GO:0000271">
    <property type="term" value="P:polysaccharide biosynthetic process"/>
    <property type="evidence" value="ECO:0007669"/>
    <property type="project" value="UniProtKB-KW"/>
</dbReference>
<keyword evidence="12" id="KW-0829">Tyrosine-protein kinase</keyword>
<dbReference type="Gene3D" id="3.40.50.300">
    <property type="entry name" value="P-loop containing nucleotide triphosphate hydrolases"/>
    <property type="match status" value="1"/>
</dbReference>
<comment type="subcellular location">
    <subcellularLocation>
        <location evidence="1">Cell inner membrane</location>
        <topology evidence="1">Multi-pass membrane protein</topology>
    </subcellularLocation>
</comment>
<evidence type="ECO:0000256" key="13">
    <source>
        <dbReference type="ARBA" id="ARBA00023169"/>
    </source>
</evidence>
<evidence type="ECO:0000256" key="19">
    <source>
        <dbReference type="SAM" id="Phobius"/>
    </source>
</evidence>
<dbReference type="InterPro" id="IPR050445">
    <property type="entry name" value="Bact_polysacc_biosynth/exp"/>
</dbReference>
<keyword evidence="13" id="KW-0270">Exopolysaccharide synthesis</keyword>
<evidence type="ECO:0000259" key="20">
    <source>
        <dbReference type="Pfam" id="PF02706"/>
    </source>
</evidence>
<dbReference type="RefSeq" id="WP_244193257.1">
    <property type="nucleotide sequence ID" value="NZ_PQGA01000007.1"/>
</dbReference>
<dbReference type="PANTHER" id="PTHR32309:SF32">
    <property type="entry name" value="TYROSINE-PROTEIN KINASE ETK-RELATED"/>
    <property type="match status" value="1"/>
</dbReference>
<dbReference type="Pfam" id="PF13614">
    <property type="entry name" value="AAA_31"/>
    <property type="match status" value="1"/>
</dbReference>
<feature type="transmembrane region" description="Helical" evidence="19">
    <location>
        <begin position="47"/>
        <end position="67"/>
    </location>
</feature>
<evidence type="ECO:0000256" key="16">
    <source>
        <dbReference type="ARBA" id="ARBA00067833"/>
    </source>
</evidence>
<proteinExistence type="inferred from homology"/>
<dbReference type="SUPFAM" id="SSF52540">
    <property type="entry name" value="P-loop containing nucleoside triphosphate hydrolases"/>
    <property type="match status" value="1"/>
</dbReference>
<evidence type="ECO:0000256" key="15">
    <source>
        <dbReference type="ARBA" id="ARBA00054296"/>
    </source>
</evidence>
<feature type="domain" description="AAA" evidence="21">
    <location>
        <begin position="564"/>
        <end position="713"/>
    </location>
</feature>
<evidence type="ECO:0000256" key="2">
    <source>
        <dbReference type="ARBA" id="ARBA00008883"/>
    </source>
</evidence>
<evidence type="ECO:0000256" key="18">
    <source>
        <dbReference type="SAM" id="Coils"/>
    </source>
</evidence>
<keyword evidence="7" id="KW-0547">Nucleotide-binding</keyword>
<comment type="catalytic activity">
    <reaction evidence="14">
        <text>L-tyrosyl-[protein] + ATP = O-phospho-L-tyrosyl-[protein] + ADP + H(+)</text>
        <dbReference type="Rhea" id="RHEA:10596"/>
        <dbReference type="Rhea" id="RHEA-COMP:10136"/>
        <dbReference type="Rhea" id="RHEA-COMP:20101"/>
        <dbReference type="ChEBI" id="CHEBI:15378"/>
        <dbReference type="ChEBI" id="CHEBI:30616"/>
        <dbReference type="ChEBI" id="CHEBI:46858"/>
        <dbReference type="ChEBI" id="CHEBI:61978"/>
        <dbReference type="ChEBI" id="CHEBI:456216"/>
    </reaction>
</comment>
<keyword evidence="4" id="KW-0997">Cell inner membrane</keyword>
<dbReference type="GO" id="GO:0004713">
    <property type="term" value="F:protein tyrosine kinase activity"/>
    <property type="evidence" value="ECO:0007669"/>
    <property type="project" value="UniProtKB-KW"/>
</dbReference>
<evidence type="ECO:0000256" key="8">
    <source>
        <dbReference type="ARBA" id="ARBA00022777"/>
    </source>
</evidence>
<dbReference type="Pfam" id="PF13807">
    <property type="entry name" value="GNVR"/>
    <property type="match status" value="1"/>
</dbReference>
<keyword evidence="6 19" id="KW-0812">Transmembrane</keyword>
<feature type="coiled-coil region" evidence="18">
    <location>
        <begin position="301"/>
        <end position="335"/>
    </location>
</feature>
<evidence type="ECO:0000256" key="14">
    <source>
        <dbReference type="ARBA" id="ARBA00053015"/>
    </source>
</evidence>
<keyword evidence="24" id="KW-1185">Reference proteome</keyword>
<evidence type="ECO:0000256" key="3">
    <source>
        <dbReference type="ARBA" id="ARBA00022475"/>
    </source>
</evidence>
<keyword evidence="9" id="KW-0067">ATP-binding</keyword>
<dbReference type="AlphaFoldDB" id="A0A2S4M8H2"/>
<evidence type="ECO:0000256" key="4">
    <source>
        <dbReference type="ARBA" id="ARBA00022519"/>
    </source>
</evidence>
<evidence type="ECO:0000256" key="5">
    <source>
        <dbReference type="ARBA" id="ARBA00022679"/>
    </source>
</evidence>
<dbReference type="InterPro" id="IPR005702">
    <property type="entry name" value="Wzc-like_C"/>
</dbReference>
<dbReference type="InterPro" id="IPR005700">
    <property type="entry name" value="EPS_ExoP-like"/>
</dbReference>